<dbReference type="AlphaFoldDB" id="A0A5B7HQM7"/>
<organism evidence="2 3">
    <name type="scientific">Portunus trituberculatus</name>
    <name type="common">Swimming crab</name>
    <name type="synonym">Neptunus trituberculatus</name>
    <dbReference type="NCBI Taxonomy" id="210409"/>
    <lineage>
        <taxon>Eukaryota</taxon>
        <taxon>Metazoa</taxon>
        <taxon>Ecdysozoa</taxon>
        <taxon>Arthropoda</taxon>
        <taxon>Crustacea</taxon>
        <taxon>Multicrustacea</taxon>
        <taxon>Malacostraca</taxon>
        <taxon>Eumalacostraca</taxon>
        <taxon>Eucarida</taxon>
        <taxon>Decapoda</taxon>
        <taxon>Pleocyemata</taxon>
        <taxon>Brachyura</taxon>
        <taxon>Eubrachyura</taxon>
        <taxon>Portunoidea</taxon>
        <taxon>Portunidae</taxon>
        <taxon>Portuninae</taxon>
        <taxon>Portunus</taxon>
    </lineage>
</organism>
<name>A0A5B7HQM7_PORTR</name>
<evidence type="ECO:0000259" key="1">
    <source>
        <dbReference type="Pfam" id="PF00078"/>
    </source>
</evidence>
<dbReference type="InterPro" id="IPR050951">
    <property type="entry name" value="Retrovirus_Pol_polyprotein"/>
</dbReference>
<feature type="domain" description="Reverse transcriptase" evidence="1">
    <location>
        <begin position="159"/>
        <end position="288"/>
    </location>
</feature>
<sequence>MGEGVANSLGIQQRHLCPLPSSGLFAADQQPSTYIGTFPASLELGDRKAEVTVSVWNLRLRLPRWPHNREPTPGEQATHASEIIALFPKVFDTTTLWEMSGAMRICLVDGAQPSAVTAARPIPYSWRGEIKAQLDDLLEKDIITKVDYTTQWCHALVPVPKKNSGVRLCVDLTRLNRCVMRPAYPLRSPIDAVTSMEQGSKWFTTMNAMMGYFQIPIAEEDQDLTGFITLGGRYKFKRVPMGLVSSGDEYNRRGDQALEDVSQTVKIEDDVLVYDFTYRQHLSHVISVLE</sequence>
<keyword evidence="3" id="KW-1185">Reference proteome</keyword>
<dbReference type="GO" id="GO:0071897">
    <property type="term" value="P:DNA biosynthetic process"/>
    <property type="evidence" value="ECO:0007669"/>
    <property type="project" value="UniProtKB-ARBA"/>
</dbReference>
<protein>
    <submittedName>
        <fullName evidence="2">Retrovirus-related Pol polyprotein from transposon opus</fullName>
    </submittedName>
</protein>
<evidence type="ECO:0000313" key="3">
    <source>
        <dbReference type="Proteomes" id="UP000324222"/>
    </source>
</evidence>
<dbReference type="Proteomes" id="UP000324222">
    <property type="component" value="Unassembled WGS sequence"/>
</dbReference>
<evidence type="ECO:0000313" key="2">
    <source>
        <dbReference type="EMBL" id="MPC75281.1"/>
    </source>
</evidence>
<dbReference type="Gene3D" id="3.10.10.10">
    <property type="entry name" value="HIV Type 1 Reverse Transcriptase, subunit A, domain 1"/>
    <property type="match status" value="1"/>
</dbReference>
<dbReference type="EMBL" id="VSRR010040758">
    <property type="protein sequence ID" value="MPC75281.1"/>
    <property type="molecule type" value="Genomic_DNA"/>
</dbReference>
<dbReference type="Pfam" id="PF00078">
    <property type="entry name" value="RVT_1"/>
    <property type="match status" value="1"/>
</dbReference>
<gene>
    <name evidence="2" type="primary">pol_1</name>
    <name evidence="2" type="ORF">E2C01_069667</name>
</gene>
<comment type="caution">
    <text evidence="2">The sequence shown here is derived from an EMBL/GenBank/DDBJ whole genome shotgun (WGS) entry which is preliminary data.</text>
</comment>
<dbReference type="PANTHER" id="PTHR37984:SF5">
    <property type="entry name" value="PROTEIN NYNRIN-LIKE"/>
    <property type="match status" value="1"/>
</dbReference>
<dbReference type="CDD" id="cd01647">
    <property type="entry name" value="RT_LTR"/>
    <property type="match status" value="1"/>
</dbReference>
<dbReference type="OrthoDB" id="6377591at2759"/>
<proteinExistence type="predicted"/>
<dbReference type="Gene3D" id="3.30.70.270">
    <property type="match status" value="1"/>
</dbReference>
<reference evidence="2 3" key="1">
    <citation type="submission" date="2019-05" db="EMBL/GenBank/DDBJ databases">
        <title>Another draft genome of Portunus trituberculatus and its Hox gene families provides insights of decapod evolution.</title>
        <authorList>
            <person name="Jeong J.-H."/>
            <person name="Song I."/>
            <person name="Kim S."/>
            <person name="Choi T."/>
            <person name="Kim D."/>
            <person name="Ryu S."/>
            <person name="Kim W."/>
        </authorList>
    </citation>
    <scope>NUCLEOTIDE SEQUENCE [LARGE SCALE GENOMIC DNA]</scope>
    <source>
        <tissue evidence="2">Muscle</tissue>
    </source>
</reference>
<dbReference type="InterPro" id="IPR043128">
    <property type="entry name" value="Rev_trsase/Diguanyl_cyclase"/>
</dbReference>
<dbReference type="InterPro" id="IPR043502">
    <property type="entry name" value="DNA/RNA_pol_sf"/>
</dbReference>
<dbReference type="PANTHER" id="PTHR37984">
    <property type="entry name" value="PROTEIN CBG26694"/>
    <property type="match status" value="1"/>
</dbReference>
<dbReference type="InterPro" id="IPR000477">
    <property type="entry name" value="RT_dom"/>
</dbReference>
<dbReference type="SUPFAM" id="SSF56672">
    <property type="entry name" value="DNA/RNA polymerases"/>
    <property type="match status" value="1"/>
</dbReference>
<accession>A0A5B7HQM7</accession>